<keyword evidence="6" id="KW-0813">Transport</keyword>
<keyword evidence="17" id="KW-1185">Reference proteome</keyword>
<accession>A0AAJ7WWS6</accession>
<evidence type="ECO:0000256" key="5">
    <source>
        <dbReference type="ARBA" id="ARBA00018675"/>
    </source>
</evidence>
<sequence>MASEPSADVRLRRQQIFTLRRQWLRDQELSPREPATQLAARTGPVAAAWARFLQPGTAWRLRTYRAAQSLSFGFRFVLVPAWIVHYYLKYHVATDVPYGHCRTKPRVYPGDTIVETGEVIPELNIPHADHHH</sequence>
<dbReference type="KEGG" id="pmrn:116943838"/>
<proteinExistence type="inferred from homology"/>
<evidence type="ECO:0000256" key="14">
    <source>
        <dbReference type="ARBA" id="ARBA00023136"/>
    </source>
</evidence>
<comment type="subcellular location">
    <subcellularLocation>
        <location evidence="2">Mitochondrion inner membrane</location>
        <topology evidence="2">Single-pass membrane protein</topology>
        <orientation evidence="2">Matrix side</orientation>
    </subcellularLocation>
</comment>
<evidence type="ECO:0000256" key="4">
    <source>
        <dbReference type="ARBA" id="ARBA00011533"/>
    </source>
</evidence>
<evidence type="ECO:0000256" key="12">
    <source>
        <dbReference type="ARBA" id="ARBA00022990"/>
    </source>
</evidence>
<dbReference type="Pfam" id="PF09782">
    <property type="entry name" value="NDUF_B6"/>
    <property type="match status" value="1"/>
</dbReference>
<evidence type="ECO:0000256" key="10">
    <source>
        <dbReference type="ARBA" id="ARBA00022982"/>
    </source>
</evidence>
<comment type="function">
    <text evidence="1">Accessory subunit of the mitochondrial membrane respiratory chain NADH dehydrogenase (Complex I), that is believed not to be involved in catalysis. Complex I functions in the transfer of electrons from NADH to the respiratory chain. The immediate electron acceptor for the enzyme is believed to be ubiquinone.</text>
</comment>
<evidence type="ECO:0000256" key="2">
    <source>
        <dbReference type="ARBA" id="ARBA00004298"/>
    </source>
</evidence>
<keyword evidence="14" id="KW-0472">Membrane</keyword>
<name>A0AAJ7WWS6_PETMA</name>
<evidence type="ECO:0000256" key="3">
    <source>
        <dbReference type="ARBA" id="ARBA00007771"/>
    </source>
</evidence>
<keyword evidence="10" id="KW-0249">Electron transport</keyword>
<dbReference type="InterPro" id="IPR019174">
    <property type="entry name" value="NADH_DH_b-subcmplx_su6"/>
</dbReference>
<dbReference type="GO" id="GO:0005743">
    <property type="term" value="C:mitochondrial inner membrane"/>
    <property type="evidence" value="ECO:0007669"/>
    <property type="project" value="UniProtKB-SubCell"/>
</dbReference>
<evidence type="ECO:0000256" key="13">
    <source>
        <dbReference type="ARBA" id="ARBA00023128"/>
    </source>
</evidence>
<comment type="subunit">
    <text evidence="4">Complex I is composed of 45 different subunits.</text>
</comment>
<keyword evidence="13" id="KW-0496">Mitochondrion</keyword>
<evidence type="ECO:0000313" key="17">
    <source>
        <dbReference type="Proteomes" id="UP001318040"/>
    </source>
</evidence>
<evidence type="ECO:0000256" key="16">
    <source>
        <dbReference type="ARBA" id="ARBA00030214"/>
    </source>
</evidence>
<protein>
    <recommendedName>
        <fullName evidence="5">NADH dehydrogenase [ubiquinone] 1 beta subcomplex subunit 6</fullName>
    </recommendedName>
    <alternativeName>
        <fullName evidence="16">Complex I-B17</fullName>
    </alternativeName>
    <alternativeName>
        <fullName evidence="15">NADH-ubiquinone oxidoreductase B17 subunit</fullName>
    </alternativeName>
</protein>
<comment type="similarity">
    <text evidence="3">Belongs to the complex I NDUFB6 subunit family.</text>
</comment>
<dbReference type="CTD" id="4712"/>
<reference evidence="18" key="1">
    <citation type="submission" date="2025-08" db="UniProtKB">
        <authorList>
            <consortium name="RefSeq"/>
        </authorList>
    </citation>
    <scope>IDENTIFICATION</scope>
    <source>
        <tissue evidence="18">Sperm</tissue>
    </source>
</reference>
<dbReference type="PANTHER" id="PTHR15083:SF0">
    <property type="entry name" value="NADH DEHYDROGENASE [UBIQUINONE] 1 BETA SUBCOMPLEX SUBUNIT 6"/>
    <property type="match status" value="1"/>
</dbReference>
<dbReference type="GO" id="GO:0006120">
    <property type="term" value="P:mitochondrial electron transport, NADH to ubiquinone"/>
    <property type="evidence" value="ECO:0007669"/>
    <property type="project" value="InterPro"/>
</dbReference>
<organism evidence="17 18">
    <name type="scientific">Petromyzon marinus</name>
    <name type="common">Sea lamprey</name>
    <dbReference type="NCBI Taxonomy" id="7757"/>
    <lineage>
        <taxon>Eukaryota</taxon>
        <taxon>Metazoa</taxon>
        <taxon>Chordata</taxon>
        <taxon>Craniata</taxon>
        <taxon>Vertebrata</taxon>
        <taxon>Cyclostomata</taxon>
        <taxon>Hyperoartia</taxon>
        <taxon>Petromyzontiformes</taxon>
        <taxon>Petromyzontidae</taxon>
        <taxon>Petromyzon</taxon>
    </lineage>
</organism>
<evidence type="ECO:0000256" key="8">
    <source>
        <dbReference type="ARBA" id="ARBA00022692"/>
    </source>
</evidence>
<evidence type="ECO:0000256" key="15">
    <source>
        <dbReference type="ARBA" id="ARBA00029949"/>
    </source>
</evidence>
<evidence type="ECO:0000256" key="1">
    <source>
        <dbReference type="ARBA" id="ARBA00003195"/>
    </source>
</evidence>
<evidence type="ECO:0000256" key="6">
    <source>
        <dbReference type="ARBA" id="ARBA00022448"/>
    </source>
</evidence>
<dbReference type="PANTHER" id="PTHR15083">
    <property type="entry name" value="NADH DEHYDROGENASE [UBIQUINONE] 1 BETA SUBCOMPLEX SUBUNIT 6"/>
    <property type="match status" value="1"/>
</dbReference>
<evidence type="ECO:0000256" key="9">
    <source>
        <dbReference type="ARBA" id="ARBA00022792"/>
    </source>
</evidence>
<keyword evidence="11" id="KW-1133">Transmembrane helix</keyword>
<evidence type="ECO:0000256" key="7">
    <source>
        <dbReference type="ARBA" id="ARBA00022660"/>
    </source>
</evidence>
<keyword evidence="9" id="KW-0999">Mitochondrion inner membrane</keyword>
<dbReference type="GeneID" id="116943838"/>
<dbReference type="AlphaFoldDB" id="A0AAJ7WWS6"/>
<keyword evidence="7" id="KW-0679">Respiratory chain</keyword>
<evidence type="ECO:0000256" key="11">
    <source>
        <dbReference type="ARBA" id="ARBA00022989"/>
    </source>
</evidence>
<dbReference type="RefSeq" id="XP_032812976.1">
    <property type="nucleotide sequence ID" value="XM_032957085.1"/>
</dbReference>
<gene>
    <name evidence="18" type="primary">NDUFB6</name>
</gene>
<keyword evidence="8" id="KW-0812">Transmembrane</keyword>
<dbReference type="Proteomes" id="UP001318040">
    <property type="component" value="Chromosome 1"/>
</dbReference>
<evidence type="ECO:0000313" key="18">
    <source>
        <dbReference type="RefSeq" id="XP_032812976.1"/>
    </source>
</evidence>
<keyword evidence="12" id="KW-0007">Acetylation</keyword>